<dbReference type="InterPro" id="IPR025668">
    <property type="entry name" value="Tnp_DDE_dom"/>
</dbReference>
<sequence>MLKKNRPQLDMFDHVIFEKLVPKDHLLIKIDSIIDFSFIYDLVKDQYSPIGRGSKDPVMLVKIFLLEYLYRLSDVEVVKRIQTDIVFRWFLNLGINDTVPDDTTLSFFRVQRLTEEHFEAFFTEIVKKCIEKDLIRSNRFIIDSTDVAANVNYPSIKKLARIAFNKVIQAVAEFNELLATEIAAAIESELDLAYEKSEKFSWREHFEITQKYLDKLYIKTYDELQYNPKYLDAFGLCYDLLDQYTNNKKDKIVSIVDPDARVAHKSPGNVKKGYKDHIIIDEDSEIILASSQTPFNVGDGKKLKELLQKTETQVGLKPKELSADKVYGETENRAFLKDNTIISNIAFYEESSSENNYFKMKDFVFSDDFKTVTCPNGKSTEFFKIKHDKVNNRDMKDFQFDVKDCSQCPLIEQCIYRYKNGKYQYKNKRVTVYLRYDAVITDKARVTTPEFTIAYNKRYKIERRFATMVRNHGLRRCRYIRLRGAKIHITMANLACNIVRMVSLLFPPTKNLKI</sequence>
<evidence type="ECO:0000313" key="3">
    <source>
        <dbReference type="EMBL" id="MBC3888619.1"/>
    </source>
</evidence>
<name>A0A923KPY8_9FIRM</name>
<organism evidence="3 4">
    <name type="scientific">Acetobacterium paludosum</name>
    <dbReference type="NCBI Taxonomy" id="52693"/>
    <lineage>
        <taxon>Bacteria</taxon>
        <taxon>Bacillati</taxon>
        <taxon>Bacillota</taxon>
        <taxon>Clostridia</taxon>
        <taxon>Eubacteriales</taxon>
        <taxon>Eubacteriaceae</taxon>
        <taxon>Acetobacterium</taxon>
    </lineage>
</organism>
<evidence type="ECO:0000259" key="2">
    <source>
        <dbReference type="Pfam" id="PF13751"/>
    </source>
</evidence>
<evidence type="ECO:0000313" key="4">
    <source>
        <dbReference type="Proteomes" id="UP000616595"/>
    </source>
</evidence>
<dbReference type="RefSeq" id="WP_148568104.1">
    <property type="nucleotide sequence ID" value="NZ_RXYA01000014.1"/>
</dbReference>
<feature type="domain" description="Transposase InsH N-terminal" evidence="1">
    <location>
        <begin position="17"/>
        <end position="109"/>
    </location>
</feature>
<dbReference type="Proteomes" id="UP000616595">
    <property type="component" value="Unassembled WGS sequence"/>
</dbReference>
<dbReference type="InterPro" id="IPR008490">
    <property type="entry name" value="Transposase_InsH_N"/>
</dbReference>
<dbReference type="OrthoDB" id="9789070at2"/>
<proteinExistence type="predicted"/>
<feature type="domain" description="Transposase DDE" evidence="2">
    <location>
        <begin position="373"/>
        <end position="502"/>
    </location>
</feature>
<protein>
    <submittedName>
        <fullName evidence="3">IS1182 family transposase</fullName>
    </submittedName>
</protein>
<reference evidence="3" key="2">
    <citation type="submission" date="2020-10" db="EMBL/GenBank/DDBJ databases">
        <title>Comparative genomics of the Acetobacterium genus.</title>
        <authorList>
            <person name="Marshall C."/>
            <person name="May H."/>
            <person name="Norman S."/>
        </authorList>
    </citation>
    <scope>NUCLEOTIDE SEQUENCE</scope>
    <source>
        <strain evidence="3">DER-2019</strain>
    </source>
</reference>
<dbReference type="EMBL" id="WJBD01000010">
    <property type="protein sequence ID" value="MBC3888619.1"/>
    <property type="molecule type" value="Genomic_DNA"/>
</dbReference>
<gene>
    <name evidence="3" type="ORF">GH810_09890</name>
</gene>
<accession>A0A923KPY8</accession>
<dbReference type="PANTHER" id="PTHR33408:SF2">
    <property type="entry name" value="TRANSPOSASE DDE DOMAIN-CONTAINING PROTEIN"/>
    <property type="match status" value="1"/>
</dbReference>
<dbReference type="AlphaFoldDB" id="A0A923KPY8"/>
<dbReference type="InterPro" id="IPR047629">
    <property type="entry name" value="IS1182_transpos"/>
</dbReference>
<dbReference type="NCBIfam" id="NF033551">
    <property type="entry name" value="transpos_IS1182"/>
    <property type="match status" value="1"/>
</dbReference>
<keyword evidence="4" id="KW-1185">Reference proteome</keyword>
<reference evidence="3" key="1">
    <citation type="submission" date="2019-10" db="EMBL/GenBank/DDBJ databases">
        <authorList>
            <person name="Ross D.E."/>
            <person name="Gulliver D."/>
        </authorList>
    </citation>
    <scope>NUCLEOTIDE SEQUENCE</scope>
    <source>
        <strain evidence="3">DER-2019</strain>
    </source>
</reference>
<dbReference type="Pfam" id="PF13751">
    <property type="entry name" value="DDE_Tnp_1_6"/>
    <property type="match status" value="1"/>
</dbReference>
<dbReference type="PANTHER" id="PTHR33408">
    <property type="entry name" value="TRANSPOSASE"/>
    <property type="match status" value="1"/>
</dbReference>
<evidence type="ECO:0000259" key="1">
    <source>
        <dbReference type="Pfam" id="PF05598"/>
    </source>
</evidence>
<comment type="caution">
    <text evidence="3">The sequence shown here is derived from an EMBL/GenBank/DDBJ whole genome shotgun (WGS) entry which is preliminary data.</text>
</comment>
<dbReference type="Pfam" id="PF05598">
    <property type="entry name" value="DUF772"/>
    <property type="match status" value="1"/>
</dbReference>